<dbReference type="Proteomes" id="UP001163321">
    <property type="component" value="Chromosome 4"/>
</dbReference>
<dbReference type="EMBL" id="CM047583">
    <property type="protein sequence ID" value="KAI9913212.1"/>
    <property type="molecule type" value="Genomic_DNA"/>
</dbReference>
<evidence type="ECO:0000313" key="1">
    <source>
        <dbReference type="EMBL" id="KAI9913212.1"/>
    </source>
</evidence>
<protein>
    <submittedName>
        <fullName evidence="1">Uncharacterized protein</fullName>
    </submittedName>
</protein>
<sequence length="344" mass="39279">MSRLPLLWALVVQEEEEEEKLRDQQLWLEIARVRLATRVRNYVTAAALPRQFESPWAMLDRYGDDTDFMAMMRLNRAAFDALVVPFTRHYEVRSGPGRSGRPTRLQNHRAALSLVLQLYGSRSDLKHLCSVFGIPPATASRLVETREPLVTKNFGFIDGKNYQVQQPSRAKVQNAYYNGWLHSVLVTGTLAFGVGGCIFWMKHNCPGSWNDGEPSREFRQKLCDPFFTLKEHGVLSDSVFPVSGAMRGKIVTPLKRGDLERAVRMGGNEEAIRQINVAVTIIRQAAEWGMGAVGKAFPRLLNTLMWNPDVRRVRLDNIQRLYNYRVRTKFVIQIRNVFAIKSTV</sequence>
<proteinExistence type="predicted"/>
<gene>
    <name evidence="1" type="ORF">PsorP6_005910</name>
</gene>
<keyword evidence="2" id="KW-1185">Reference proteome</keyword>
<organism evidence="1 2">
    <name type="scientific">Peronosclerospora sorghi</name>
    <dbReference type="NCBI Taxonomy" id="230839"/>
    <lineage>
        <taxon>Eukaryota</taxon>
        <taxon>Sar</taxon>
        <taxon>Stramenopiles</taxon>
        <taxon>Oomycota</taxon>
        <taxon>Peronosporomycetes</taxon>
        <taxon>Peronosporales</taxon>
        <taxon>Peronosporaceae</taxon>
        <taxon>Peronosclerospora</taxon>
    </lineage>
</organism>
<accession>A0ACC0W430</accession>
<name>A0ACC0W430_9STRA</name>
<reference evidence="1 2" key="1">
    <citation type="journal article" date="2022" name="bioRxiv">
        <title>The genome of the oomycete Peronosclerospora sorghi, a cosmopolitan pathogen of maize and sorghum, is inflated with dispersed pseudogenes.</title>
        <authorList>
            <person name="Fletcher K."/>
            <person name="Martin F."/>
            <person name="Isakeit T."/>
            <person name="Cavanaugh K."/>
            <person name="Magill C."/>
            <person name="Michelmore R."/>
        </authorList>
    </citation>
    <scope>NUCLEOTIDE SEQUENCE [LARGE SCALE GENOMIC DNA]</scope>
    <source>
        <strain evidence="1">P6</strain>
    </source>
</reference>
<evidence type="ECO:0000313" key="2">
    <source>
        <dbReference type="Proteomes" id="UP001163321"/>
    </source>
</evidence>
<comment type="caution">
    <text evidence="1">The sequence shown here is derived from an EMBL/GenBank/DDBJ whole genome shotgun (WGS) entry which is preliminary data.</text>
</comment>